<dbReference type="InterPro" id="IPR009057">
    <property type="entry name" value="Homeodomain-like_sf"/>
</dbReference>
<feature type="domain" description="HTH myb-type" evidence="5">
    <location>
        <begin position="667"/>
        <end position="719"/>
    </location>
</feature>
<dbReference type="PANTHER" id="PTHR47807:SF1">
    <property type="entry name" value="PROTEIN TBF1"/>
    <property type="match status" value="1"/>
</dbReference>
<dbReference type="GO" id="GO:0003691">
    <property type="term" value="F:double-stranded telomeric DNA binding"/>
    <property type="evidence" value="ECO:0007669"/>
    <property type="project" value="TreeGrafter"/>
</dbReference>
<dbReference type="CDD" id="cd11660">
    <property type="entry name" value="SANT_TRF"/>
    <property type="match status" value="1"/>
</dbReference>
<dbReference type="InterPro" id="IPR013867">
    <property type="entry name" value="Telomere_rpt-bd_fac_dimer_dom"/>
</dbReference>
<dbReference type="PANTHER" id="PTHR47807">
    <property type="entry name" value="PROTEIN TBF1"/>
    <property type="match status" value="1"/>
</dbReference>
<keyword evidence="1" id="KW-0238">DNA-binding</keyword>
<dbReference type="SUPFAM" id="SSF46689">
    <property type="entry name" value="Homeodomain-like"/>
    <property type="match status" value="1"/>
</dbReference>
<reference evidence="6" key="2">
    <citation type="submission" date="2023-06" db="EMBL/GenBank/DDBJ databases">
        <authorList>
            <consortium name="Lawrence Berkeley National Laboratory"/>
            <person name="Haridas S."/>
            <person name="Hensen N."/>
            <person name="Bonometti L."/>
            <person name="Westerberg I."/>
            <person name="Brannstrom I.O."/>
            <person name="Guillou S."/>
            <person name="Cros-Aarteil S."/>
            <person name="Calhoun S."/>
            <person name="Kuo A."/>
            <person name="Mondo S."/>
            <person name="Pangilinan J."/>
            <person name="Riley R."/>
            <person name="Labutti K."/>
            <person name="Andreopoulos B."/>
            <person name="Lipzen A."/>
            <person name="Chen C."/>
            <person name="Yanf M."/>
            <person name="Daum C."/>
            <person name="Ng V."/>
            <person name="Clum A."/>
            <person name="Steindorff A."/>
            <person name="Ohm R."/>
            <person name="Martin F."/>
            <person name="Silar P."/>
            <person name="Natvig D."/>
            <person name="Lalanne C."/>
            <person name="Gautier V."/>
            <person name="Ament-Velasquez S.L."/>
            <person name="Kruys A."/>
            <person name="Hutchinson M.I."/>
            <person name="Powell A.J."/>
            <person name="Barry K."/>
            <person name="Miller A.N."/>
            <person name="Grigoriev I.V."/>
            <person name="Debuchy R."/>
            <person name="Gladieux P."/>
            <person name="Thoren M.H."/>
            <person name="Johannesson H."/>
        </authorList>
    </citation>
    <scope>NUCLEOTIDE SEQUENCE</scope>
    <source>
        <strain evidence="6">CBS 958.72</strain>
    </source>
</reference>
<dbReference type="PROSITE" id="PS51294">
    <property type="entry name" value="HTH_MYB"/>
    <property type="match status" value="1"/>
</dbReference>
<dbReference type="Pfam" id="PF08558">
    <property type="entry name" value="TRF"/>
    <property type="match status" value="1"/>
</dbReference>
<evidence type="ECO:0000259" key="5">
    <source>
        <dbReference type="PROSITE" id="PS51294"/>
    </source>
</evidence>
<evidence type="ECO:0000256" key="4">
    <source>
        <dbReference type="SAM" id="MobiDB-lite"/>
    </source>
</evidence>
<dbReference type="InterPro" id="IPR001005">
    <property type="entry name" value="SANT/Myb"/>
</dbReference>
<sequence>MGIEPSQNQTAQLSDPAAQDAPPAAAQDHVAVAHDGLPTTQNYHSLTQDYLLGLQDLQPAPQDHALITQDAQDLATAQDTPAAYDTPVTQAPVHVPLPAPQEPARAPSPKRSRSPEPPDESSAKRLKTEQVDGGGGHGTMSADLAAMLSDALASFDAHPQPGPSDMATDLNGALETTEPPVPAPAPAPAPAPDSALAALDAPSTEKVTRIMKVATNSTYVMRSMSLPVLGNVAVQILLRLSLQSRAEIESLLADPESEFRKAYDILKNMFGLARKMFSDYPLLFPDELDISDSEDRETIRMSNLATAAAGLLVDKDLTLEEVHDSVLSIFIPEDGEYRDNLTDFFVNLKTRVFLDAAGAVDEAPNMPELLEKLFPSKFDELLKQRSGDQTLNGDEERLVDLVRSQRDLVFGAIDDESAKRLQFSSEKLAESLSIFLRDHVPTVVEYAERYGVNIPLSDEGAGTSQVSVENHDQIEHDNLAALIQSVSQDFTHEHVAEDMHTSTHHEEQHDHDSTEDMENYNLRALLEHSLSSHGIEPISDPSDNTGAHETTEGFDAKDLASLISEKLNGNLEACHGLPDVSALKYSTNDQENSQDIHPQYLAQLNAANSSPYQPFAQSPAVPHIEATSDRLPPNQSSPTSVLYERARQAAVAKSSNTARREGLHSTRRPWTPEEEKALMAGLDMVKGPHWSQILSLFGQAGTISDILKDRTQVQLKDKARNLKLFFLKTNSEMPYYLQSVTGELKTRAPSQAARKEAEEKARMNLEDEQKRIQGIMTLAGGLHSSHRPVMSSPLAASSPNRGSPMSQALQGGSPSTGTNSAQAPGTTASTFPHLQNSPLVKTEPTEHHSTLQVNKLPQIQPAPAPPQPTPIALKPQPPIQQQPQKQLQPQHQQQHPTQLEHQRQQQQQPQPHQNNSPPSFPTQPQSQAHNFGLPQASPDMGENHNQTYGLPPLPPNHHSTPDQVQDTNLFETLQAAIAASVNDNHVPVAAMSEASVN</sequence>
<evidence type="ECO:0000313" key="7">
    <source>
        <dbReference type="Proteomes" id="UP001287356"/>
    </source>
</evidence>
<dbReference type="SMART" id="SM00717">
    <property type="entry name" value="SANT"/>
    <property type="match status" value="1"/>
</dbReference>
<dbReference type="InterPro" id="IPR052833">
    <property type="entry name" value="Telomeric_DNA-bd_trans-reg"/>
</dbReference>
<feature type="region of interest" description="Disordered" evidence="4">
    <location>
        <begin position="92"/>
        <end position="141"/>
    </location>
</feature>
<feature type="region of interest" description="Disordered" evidence="4">
    <location>
        <begin position="154"/>
        <end position="194"/>
    </location>
</feature>
<name>A0AAE0K8K0_9PEZI</name>
<feature type="compositionally biased region" description="Pro residues" evidence="4">
    <location>
        <begin position="179"/>
        <end position="191"/>
    </location>
</feature>
<feature type="compositionally biased region" description="Basic and acidic residues" evidence="4">
    <location>
        <begin position="113"/>
        <end position="130"/>
    </location>
</feature>
<gene>
    <name evidence="6" type="ORF">B0T24DRAFT_531924</name>
</gene>
<proteinExistence type="predicted"/>
<evidence type="ECO:0000256" key="1">
    <source>
        <dbReference type="ARBA" id="ARBA00023125"/>
    </source>
</evidence>
<feature type="compositionally biased region" description="Polar residues" evidence="4">
    <location>
        <begin position="1"/>
        <end position="13"/>
    </location>
</feature>
<evidence type="ECO:0000256" key="3">
    <source>
        <dbReference type="ARBA" id="ARBA00023306"/>
    </source>
</evidence>
<feature type="region of interest" description="Disordered" evidence="4">
    <location>
        <begin position="782"/>
        <end position="964"/>
    </location>
</feature>
<feature type="compositionally biased region" description="Low complexity" evidence="4">
    <location>
        <begin position="904"/>
        <end position="927"/>
    </location>
</feature>
<dbReference type="FunFam" id="1.10.10.60:FF:000137">
    <property type="entry name" value="MYB DNA binding protein"/>
    <property type="match status" value="1"/>
</dbReference>
<evidence type="ECO:0000256" key="2">
    <source>
        <dbReference type="ARBA" id="ARBA00023242"/>
    </source>
</evidence>
<dbReference type="Proteomes" id="UP001287356">
    <property type="component" value="Unassembled WGS sequence"/>
</dbReference>
<feature type="compositionally biased region" description="Low complexity" evidence="4">
    <location>
        <begin position="15"/>
        <end position="28"/>
    </location>
</feature>
<keyword evidence="7" id="KW-1185">Reference proteome</keyword>
<dbReference type="GO" id="GO:0010833">
    <property type="term" value="P:telomere maintenance via telomere lengthening"/>
    <property type="evidence" value="ECO:0007669"/>
    <property type="project" value="TreeGrafter"/>
</dbReference>
<feature type="compositionally biased region" description="Basic and acidic residues" evidence="4">
    <location>
        <begin position="753"/>
        <end position="766"/>
    </location>
</feature>
<dbReference type="GO" id="GO:0042803">
    <property type="term" value="F:protein homodimerization activity"/>
    <property type="evidence" value="ECO:0007669"/>
    <property type="project" value="InterPro"/>
</dbReference>
<feature type="compositionally biased region" description="Low complexity" evidence="4">
    <location>
        <begin position="881"/>
        <end position="897"/>
    </location>
</feature>
<feature type="region of interest" description="Disordered" evidence="4">
    <location>
        <begin position="747"/>
        <end position="766"/>
    </location>
</feature>
<dbReference type="AlphaFoldDB" id="A0AAE0K8K0"/>
<accession>A0AAE0K8K0</accession>
<reference evidence="6" key="1">
    <citation type="journal article" date="2023" name="Mol. Phylogenet. Evol.">
        <title>Genome-scale phylogeny and comparative genomics of the fungal order Sordariales.</title>
        <authorList>
            <person name="Hensen N."/>
            <person name="Bonometti L."/>
            <person name="Westerberg I."/>
            <person name="Brannstrom I.O."/>
            <person name="Guillou S."/>
            <person name="Cros-Aarteil S."/>
            <person name="Calhoun S."/>
            <person name="Haridas S."/>
            <person name="Kuo A."/>
            <person name="Mondo S."/>
            <person name="Pangilinan J."/>
            <person name="Riley R."/>
            <person name="LaButti K."/>
            <person name="Andreopoulos B."/>
            <person name="Lipzen A."/>
            <person name="Chen C."/>
            <person name="Yan M."/>
            <person name="Daum C."/>
            <person name="Ng V."/>
            <person name="Clum A."/>
            <person name="Steindorff A."/>
            <person name="Ohm R.A."/>
            <person name="Martin F."/>
            <person name="Silar P."/>
            <person name="Natvig D.O."/>
            <person name="Lalanne C."/>
            <person name="Gautier V."/>
            <person name="Ament-Velasquez S.L."/>
            <person name="Kruys A."/>
            <person name="Hutchinson M.I."/>
            <person name="Powell A.J."/>
            <person name="Barry K."/>
            <person name="Miller A.N."/>
            <person name="Grigoriev I.V."/>
            <person name="Debuchy R."/>
            <person name="Gladieux P."/>
            <person name="Hiltunen Thoren M."/>
            <person name="Johannesson H."/>
        </authorList>
    </citation>
    <scope>NUCLEOTIDE SEQUENCE</scope>
    <source>
        <strain evidence="6">CBS 958.72</strain>
    </source>
</reference>
<keyword evidence="3" id="KW-0131">Cell cycle</keyword>
<feature type="compositionally biased region" description="Pro residues" evidence="4">
    <location>
        <begin position="860"/>
        <end position="880"/>
    </location>
</feature>
<feature type="compositionally biased region" description="Polar residues" evidence="4">
    <location>
        <begin position="794"/>
        <end position="839"/>
    </location>
</feature>
<dbReference type="Gene3D" id="1.10.10.60">
    <property type="entry name" value="Homeodomain-like"/>
    <property type="match status" value="1"/>
</dbReference>
<dbReference type="InterPro" id="IPR017930">
    <property type="entry name" value="Myb_dom"/>
</dbReference>
<dbReference type="EMBL" id="JAULSN010000005">
    <property type="protein sequence ID" value="KAK3371512.1"/>
    <property type="molecule type" value="Genomic_DNA"/>
</dbReference>
<keyword evidence="2" id="KW-0539">Nucleus</keyword>
<comment type="caution">
    <text evidence="6">The sequence shown here is derived from an EMBL/GenBank/DDBJ whole genome shotgun (WGS) entry which is preliminary data.</text>
</comment>
<protein>
    <submittedName>
        <fullName evidence="6">Telomere repeat binding factor-domain-containing protein</fullName>
    </submittedName>
</protein>
<organism evidence="6 7">
    <name type="scientific">Lasiosphaeria ovina</name>
    <dbReference type="NCBI Taxonomy" id="92902"/>
    <lineage>
        <taxon>Eukaryota</taxon>
        <taxon>Fungi</taxon>
        <taxon>Dikarya</taxon>
        <taxon>Ascomycota</taxon>
        <taxon>Pezizomycotina</taxon>
        <taxon>Sordariomycetes</taxon>
        <taxon>Sordariomycetidae</taxon>
        <taxon>Sordariales</taxon>
        <taxon>Lasiosphaeriaceae</taxon>
        <taxon>Lasiosphaeria</taxon>
    </lineage>
</organism>
<feature type="region of interest" description="Disordered" evidence="4">
    <location>
        <begin position="1"/>
        <end position="28"/>
    </location>
</feature>
<evidence type="ECO:0000313" key="6">
    <source>
        <dbReference type="EMBL" id="KAK3371512.1"/>
    </source>
</evidence>